<dbReference type="InterPro" id="IPR007793">
    <property type="entry name" value="DivIVA_fam"/>
</dbReference>
<feature type="coiled-coil region" evidence="1">
    <location>
        <begin position="51"/>
        <end position="103"/>
    </location>
</feature>
<name>A0A382B5P7_9ZZZZ</name>
<feature type="region of interest" description="Disordered" evidence="2">
    <location>
        <begin position="140"/>
        <end position="169"/>
    </location>
</feature>
<evidence type="ECO:0000256" key="1">
    <source>
        <dbReference type="SAM" id="Coils"/>
    </source>
</evidence>
<dbReference type="AlphaFoldDB" id="A0A382B5P7"/>
<dbReference type="EMBL" id="UINC01028136">
    <property type="protein sequence ID" value="SVB08593.1"/>
    <property type="molecule type" value="Genomic_DNA"/>
</dbReference>
<dbReference type="PANTHER" id="PTHR35794">
    <property type="entry name" value="CELL DIVISION PROTEIN DIVIVA"/>
    <property type="match status" value="1"/>
</dbReference>
<protein>
    <submittedName>
        <fullName evidence="3">Uncharacterized protein</fullName>
    </submittedName>
</protein>
<reference evidence="3" key="1">
    <citation type="submission" date="2018-05" db="EMBL/GenBank/DDBJ databases">
        <authorList>
            <person name="Lanie J.A."/>
            <person name="Ng W.-L."/>
            <person name="Kazmierczak K.M."/>
            <person name="Andrzejewski T.M."/>
            <person name="Davidsen T.M."/>
            <person name="Wayne K.J."/>
            <person name="Tettelin H."/>
            <person name="Glass J.I."/>
            <person name="Rusch D."/>
            <person name="Podicherti R."/>
            <person name="Tsui H.-C.T."/>
            <person name="Winkler M.E."/>
        </authorList>
    </citation>
    <scope>NUCLEOTIDE SEQUENCE</scope>
</reference>
<gene>
    <name evidence="3" type="ORF">METZ01_LOCUS161447</name>
</gene>
<accession>A0A382B5P7</accession>
<evidence type="ECO:0000313" key="3">
    <source>
        <dbReference type="EMBL" id="SVB08593.1"/>
    </source>
</evidence>
<dbReference type="PANTHER" id="PTHR35794:SF2">
    <property type="entry name" value="CELL DIVISION PROTEIN DIVIVA"/>
    <property type="match status" value="1"/>
</dbReference>
<evidence type="ECO:0000256" key="2">
    <source>
        <dbReference type="SAM" id="MobiDB-lite"/>
    </source>
</evidence>
<proteinExistence type="predicted"/>
<keyword evidence="1" id="KW-0175">Coiled coil</keyword>
<organism evidence="3">
    <name type="scientific">marine metagenome</name>
    <dbReference type="NCBI Taxonomy" id="408172"/>
    <lineage>
        <taxon>unclassified sequences</taxon>
        <taxon>metagenomes</taxon>
        <taxon>ecological metagenomes</taxon>
    </lineage>
</organism>
<sequence length="169" mass="19289">MEVLVKENLKLQERSDRLGEQVDAQEGRENAIQDALVTAQELRRDVETQAQREAELMVREARGQIDEMVKEAGKVLVERRTGLEELERQREQFLKAFRTLLEREMDTVELEFSREPIEDITLDITVGSMGLDPKWNNLVGPSVAEVDSGEEEHPELASAVSEPKTKETE</sequence>
<dbReference type="Pfam" id="PF05103">
    <property type="entry name" value="DivIVA"/>
    <property type="match status" value="1"/>
</dbReference>